<dbReference type="PANTHER" id="PTHR43000">
    <property type="entry name" value="DTDP-D-GLUCOSE 4,6-DEHYDRATASE-RELATED"/>
    <property type="match status" value="1"/>
</dbReference>
<evidence type="ECO:0000256" key="1">
    <source>
        <dbReference type="ARBA" id="ARBA00007637"/>
    </source>
</evidence>
<reference evidence="4 5" key="1">
    <citation type="submission" date="2019-05" db="EMBL/GenBank/DDBJ databases">
        <authorList>
            <person name="Schori C."/>
            <person name="Ahrens C."/>
        </authorList>
    </citation>
    <scope>NUCLEOTIDE SEQUENCE [LARGE SCALE GENOMIC DNA]</scope>
    <source>
        <strain evidence="4 5">DSM 10702</strain>
    </source>
</reference>
<comment type="similarity">
    <text evidence="1">Belongs to the NAD(P)-dependent epimerase/dehydratase family.</text>
</comment>
<dbReference type="GeneID" id="92945380"/>
<sequence length="306" mass="34377">MKKVVVTGATGIIGISLIKYLIINSIEVLAICRPKSDKIKNIPKNNLVKIIECDIDNLSSVSERINEKYDTFFHFAWSGTFGDSRNDVYMQNLNIQYTLDAVKLANYLGCDTFIGAGSQAEYGIINQDLSSNTLTNPSTGYGIAKYSAGKLSAIYSKKLNMRHIWVRILSVYGPNDNNYTMIISTINKLLNGERAEFTKAEQMWDYLYCDDAARALYLIAINGIDQRTYILGSGVCKSLKEYIRIITNHIGNGCEVEFGKIPYSENQVMYLCADLLELTKDTGFIPMIDFEEGIQKTIEFCKSTII</sequence>
<dbReference type="Pfam" id="PF01370">
    <property type="entry name" value="Epimerase"/>
    <property type="match status" value="1"/>
</dbReference>
<keyword evidence="2" id="KW-0812">Transmembrane</keyword>
<dbReference type="SUPFAM" id="SSF51735">
    <property type="entry name" value="NAD(P)-binding Rossmann-fold domains"/>
    <property type="match status" value="1"/>
</dbReference>
<keyword evidence="2" id="KW-0472">Membrane</keyword>
<evidence type="ECO:0000259" key="3">
    <source>
        <dbReference type="Pfam" id="PF01370"/>
    </source>
</evidence>
<gene>
    <name evidence="4" type="ORF">FF104_14365</name>
</gene>
<dbReference type="InterPro" id="IPR036291">
    <property type="entry name" value="NAD(P)-bd_dom_sf"/>
</dbReference>
<dbReference type="EMBL" id="CP040626">
    <property type="protein sequence ID" value="QMW92118.1"/>
    <property type="molecule type" value="Genomic_DNA"/>
</dbReference>
<evidence type="ECO:0000313" key="5">
    <source>
        <dbReference type="Proteomes" id="UP000515243"/>
    </source>
</evidence>
<dbReference type="AlphaFoldDB" id="A0AAP9RG99"/>
<dbReference type="InterPro" id="IPR001509">
    <property type="entry name" value="Epimerase_deHydtase"/>
</dbReference>
<dbReference type="Gene3D" id="3.40.50.720">
    <property type="entry name" value="NAD(P)-binding Rossmann-like Domain"/>
    <property type="match status" value="1"/>
</dbReference>
<evidence type="ECO:0000313" key="4">
    <source>
        <dbReference type="EMBL" id="QMW92118.1"/>
    </source>
</evidence>
<organism evidence="4 5">
    <name type="scientific">Clostridium butyricum</name>
    <dbReference type="NCBI Taxonomy" id="1492"/>
    <lineage>
        <taxon>Bacteria</taxon>
        <taxon>Bacillati</taxon>
        <taxon>Bacillota</taxon>
        <taxon>Clostridia</taxon>
        <taxon>Eubacteriales</taxon>
        <taxon>Clostridiaceae</taxon>
        <taxon>Clostridium</taxon>
    </lineage>
</organism>
<protein>
    <submittedName>
        <fullName evidence="4">NAD(P)-dependent oxidoreductase</fullName>
    </submittedName>
</protein>
<proteinExistence type="inferred from homology"/>
<feature type="domain" description="NAD-dependent epimerase/dehydratase" evidence="3">
    <location>
        <begin position="4"/>
        <end position="232"/>
    </location>
</feature>
<evidence type="ECO:0000256" key="2">
    <source>
        <dbReference type="SAM" id="Phobius"/>
    </source>
</evidence>
<dbReference type="Proteomes" id="UP000515243">
    <property type="component" value="Chromosome 1"/>
</dbReference>
<accession>A0AAP9RG99</accession>
<name>A0AAP9RG99_CLOBU</name>
<feature type="transmembrane region" description="Helical" evidence="2">
    <location>
        <begin position="12"/>
        <end position="32"/>
    </location>
</feature>
<dbReference type="RefSeq" id="WP_035762241.1">
    <property type="nucleotide sequence ID" value="NZ_AP019716.1"/>
</dbReference>
<keyword evidence="2" id="KW-1133">Transmembrane helix</keyword>